<accession>A0A2S9WUF9</accession>
<dbReference type="OrthoDB" id="9776077at2"/>
<proteinExistence type="inferred from homology"/>
<evidence type="ECO:0000313" key="7">
    <source>
        <dbReference type="Proteomes" id="UP000239532"/>
    </source>
</evidence>
<dbReference type="Proteomes" id="UP000239532">
    <property type="component" value="Unassembled WGS sequence"/>
</dbReference>
<dbReference type="EMBL" id="MQUC01000003">
    <property type="protein sequence ID" value="PRP67113.1"/>
    <property type="molecule type" value="Genomic_DNA"/>
</dbReference>
<evidence type="ECO:0000256" key="3">
    <source>
        <dbReference type="ARBA" id="ARBA00023169"/>
    </source>
</evidence>
<evidence type="ECO:0008006" key="8">
    <source>
        <dbReference type="Google" id="ProtNLM"/>
    </source>
</evidence>
<evidence type="ECO:0000259" key="5">
    <source>
        <dbReference type="Pfam" id="PF17101"/>
    </source>
</evidence>
<dbReference type="GO" id="GO:0000271">
    <property type="term" value="P:polysaccharide biosynthetic process"/>
    <property type="evidence" value="ECO:0007669"/>
    <property type="project" value="UniProtKB-KW"/>
</dbReference>
<dbReference type="Pfam" id="PF11380">
    <property type="entry name" value="Stealth_CR2"/>
    <property type="match status" value="1"/>
</dbReference>
<dbReference type="GO" id="GO:0016772">
    <property type="term" value="F:transferase activity, transferring phosphorus-containing groups"/>
    <property type="evidence" value="ECO:0007669"/>
    <property type="project" value="InterPro"/>
</dbReference>
<dbReference type="PANTHER" id="PTHR24045:SF0">
    <property type="entry name" value="N-ACETYLGLUCOSAMINE-1-PHOSPHOTRANSFERASE SUBUNITS ALPHA_BETA"/>
    <property type="match status" value="1"/>
</dbReference>
<keyword evidence="7" id="KW-1185">Reference proteome</keyword>
<feature type="domain" description="Stealth protein CR1 conserved region 1" evidence="5">
    <location>
        <begin position="6"/>
        <end position="30"/>
    </location>
</feature>
<sequence length="312" mass="37484">MTQTEFTIDAVILWVDGNDKEHRKKMLPYLEVSSKINDEGFRTRFDQVNEIEFTVNSILKFAPFIRNIFIITDNQTPRFLKEKGSDHSFEKVVIVDHKEVFDGFEEYLPTFNNRSIESCIHRIPNLAEHFIYMNDDFFLINKTVPEDFFRNGLPVLRGKWLNLDENIFYKKFSKQRYGHKYAQQASAKLAGHSRYYNFRHTPHPLKKSTLAEYFSKHQDVFLNNIQHRFRNRTQILPQGLSNHLEIKNKTCYLENNLKLIYFRSYKKPLLWYKYKLQYRSSDKLFMGLQSLDRCPPKTLNFFFDWLTNRILS</sequence>
<dbReference type="InterPro" id="IPR021520">
    <property type="entry name" value="Stealth_CR2"/>
</dbReference>
<comment type="caution">
    <text evidence="6">The sequence shown here is derived from an EMBL/GenBank/DDBJ whole genome shotgun (WGS) entry which is preliminary data.</text>
</comment>
<dbReference type="InterPro" id="IPR047141">
    <property type="entry name" value="Stealth"/>
</dbReference>
<dbReference type="RefSeq" id="WP_105982885.1">
    <property type="nucleotide sequence ID" value="NZ_MQUC01000003.1"/>
</dbReference>
<comment type="similarity">
    <text evidence="1">Belongs to the stealth family.</text>
</comment>
<keyword evidence="3" id="KW-0270">Exopolysaccharide synthesis</keyword>
<evidence type="ECO:0000256" key="1">
    <source>
        <dbReference type="ARBA" id="ARBA00007583"/>
    </source>
</evidence>
<protein>
    <recommendedName>
        <fullName evidence="8">Capsular biosynthesis protein</fullName>
    </recommendedName>
</protein>
<name>A0A2S9WUF9_9FLAO</name>
<evidence type="ECO:0000259" key="4">
    <source>
        <dbReference type="Pfam" id="PF11380"/>
    </source>
</evidence>
<feature type="domain" description="Stealth protein CR2 conserved region 2" evidence="4">
    <location>
        <begin position="44"/>
        <end position="151"/>
    </location>
</feature>
<dbReference type="InterPro" id="IPR031358">
    <property type="entry name" value="Stealth_CR1"/>
</dbReference>
<evidence type="ECO:0000256" key="2">
    <source>
        <dbReference type="ARBA" id="ARBA00022679"/>
    </source>
</evidence>
<organism evidence="6 7">
    <name type="scientific">Nonlabens agnitus</name>
    <dbReference type="NCBI Taxonomy" id="870484"/>
    <lineage>
        <taxon>Bacteria</taxon>
        <taxon>Pseudomonadati</taxon>
        <taxon>Bacteroidota</taxon>
        <taxon>Flavobacteriia</taxon>
        <taxon>Flavobacteriales</taxon>
        <taxon>Flavobacteriaceae</taxon>
        <taxon>Nonlabens</taxon>
    </lineage>
</organism>
<gene>
    <name evidence="6" type="ORF">BST86_08375</name>
</gene>
<evidence type="ECO:0000313" key="6">
    <source>
        <dbReference type="EMBL" id="PRP67113.1"/>
    </source>
</evidence>
<reference evidence="6 7" key="1">
    <citation type="submission" date="2016-11" db="EMBL/GenBank/DDBJ databases">
        <title>Trade-off between light-utilization and light-protection in marine flavobacteria.</title>
        <authorList>
            <person name="Kumagai Y."/>
        </authorList>
    </citation>
    <scope>NUCLEOTIDE SEQUENCE [LARGE SCALE GENOMIC DNA]</scope>
    <source>
        <strain evidence="6 7">JCM 17109</strain>
    </source>
</reference>
<keyword evidence="2" id="KW-0808">Transferase</keyword>
<dbReference type="AlphaFoldDB" id="A0A2S9WUF9"/>
<dbReference type="PANTHER" id="PTHR24045">
    <property type="match status" value="1"/>
</dbReference>
<dbReference type="Pfam" id="PF17101">
    <property type="entry name" value="Stealth_CR1"/>
    <property type="match status" value="1"/>
</dbReference>